<evidence type="ECO:0000256" key="6">
    <source>
        <dbReference type="ARBA" id="ARBA00022989"/>
    </source>
</evidence>
<accession>A0A7T7CEA9</accession>
<evidence type="ECO:0000259" key="10">
    <source>
        <dbReference type="Pfam" id="PF04290"/>
    </source>
</evidence>
<evidence type="ECO:0000313" key="12">
    <source>
        <dbReference type="Proteomes" id="UP000595349"/>
    </source>
</evidence>
<dbReference type="Pfam" id="PF04290">
    <property type="entry name" value="DctQ"/>
    <property type="match status" value="1"/>
</dbReference>
<keyword evidence="12" id="KW-1185">Reference proteome</keyword>
<keyword evidence="6 9" id="KW-1133">Transmembrane helix</keyword>
<feature type="transmembrane region" description="Helical" evidence="9">
    <location>
        <begin position="85"/>
        <end position="107"/>
    </location>
</feature>
<evidence type="ECO:0000313" key="11">
    <source>
        <dbReference type="EMBL" id="QQK78830.1"/>
    </source>
</evidence>
<dbReference type="PANTHER" id="PTHR35011">
    <property type="entry name" value="2,3-DIKETO-L-GULONATE TRAP TRANSPORTER SMALL PERMEASE PROTEIN YIAM"/>
    <property type="match status" value="1"/>
</dbReference>
<dbReference type="GO" id="GO:0022857">
    <property type="term" value="F:transmembrane transporter activity"/>
    <property type="evidence" value="ECO:0007669"/>
    <property type="project" value="TreeGrafter"/>
</dbReference>
<evidence type="ECO:0000256" key="4">
    <source>
        <dbReference type="ARBA" id="ARBA00022519"/>
    </source>
</evidence>
<feature type="transmembrane region" description="Helical" evidence="9">
    <location>
        <begin position="12"/>
        <end position="32"/>
    </location>
</feature>
<dbReference type="InterPro" id="IPR055348">
    <property type="entry name" value="DctQ"/>
</dbReference>
<dbReference type="InterPro" id="IPR007387">
    <property type="entry name" value="TRAP_DctQ"/>
</dbReference>
<evidence type="ECO:0000256" key="3">
    <source>
        <dbReference type="ARBA" id="ARBA00022475"/>
    </source>
</evidence>
<evidence type="ECO:0000256" key="2">
    <source>
        <dbReference type="ARBA" id="ARBA00022448"/>
    </source>
</evidence>
<organism evidence="11 12">
    <name type="scientific">Salicibibacter cibi</name>
    <dbReference type="NCBI Taxonomy" id="2743001"/>
    <lineage>
        <taxon>Bacteria</taxon>
        <taxon>Bacillati</taxon>
        <taxon>Bacillota</taxon>
        <taxon>Bacilli</taxon>
        <taxon>Bacillales</taxon>
        <taxon>Bacillaceae</taxon>
        <taxon>Salicibibacter</taxon>
    </lineage>
</organism>
<feature type="domain" description="Tripartite ATP-independent periplasmic transporters DctQ component" evidence="10">
    <location>
        <begin position="24"/>
        <end position="154"/>
    </location>
</feature>
<dbReference type="GO" id="GO:0005886">
    <property type="term" value="C:plasma membrane"/>
    <property type="evidence" value="ECO:0007669"/>
    <property type="project" value="UniProtKB-SubCell"/>
</dbReference>
<dbReference type="RefSeq" id="WP_200087541.1">
    <property type="nucleotide sequence ID" value="NZ_CP054706.1"/>
</dbReference>
<name>A0A7T7CEA9_9BACI</name>
<evidence type="ECO:0000256" key="1">
    <source>
        <dbReference type="ARBA" id="ARBA00004429"/>
    </source>
</evidence>
<dbReference type="KEGG" id="scib:HUG20_02210"/>
<keyword evidence="3" id="KW-1003">Cell membrane</keyword>
<evidence type="ECO:0000256" key="9">
    <source>
        <dbReference type="SAM" id="Phobius"/>
    </source>
</evidence>
<protein>
    <submittedName>
        <fullName evidence="11">TRAP transporter small permease</fullName>
    </submittedName>
</protein>
<dbReference type="EMBL" id="CP054706">
    <property type="protein sequence ID" value="QQK78830.1"/>
    <property type="molecule type" value="Genomic_DNA"/>
</dbReference>
<keyword evidence="7 9" id="KW-0472">Membrane</keyword>
<reference evidence="11 12" key="1">
    <citation type="submission" date="2020-06" db="EMBL/GenBank/DDBJ databases">
        <title>Genomic analysis of Salicibibacter sp. NKC21-4.</title>
        <authorList>
            <person name="Oh Y.J."/>
        </authorList>
    </citation>
    <scope>NUCLEOTIDE SEQUENCE [LARGE SCALE GENOMIC DNA]</scope>
    <source>
        <strain evidence="11 12">NKC21-4</strain>
    </source>
</reference>
<gene>
    <name evidence="11" type="ORF">HUG20_02210</name>
</gene>
<proteinExistence type="inferred from homology"/>
<dbReference type="GO" id="GO:0015740">
    <property type="term" value="P:C4-dicarboxylate transport"/>
    <property type="evidence" value="ECO:0007669"/>
    <property type="project" value="TreeGrafter"/>
</dbReference>
<evidence type="ECO:0000256" key="5">
    <source>
        <dbReference type="ARBA" id="ARBA00022692"/>
    </source>
</evidence>
<dbReference type="PANTHER" id="PTHR35011:SF2">
    <property type="entry name" value="2,3-DIKETO-L-GULONATE TRAP TRANSPORTER SMALL PERMEASE PROTEIN YIAM"/>
    <property type="match status" value="1"/>
</dbReference>
<keyword evidence="2" id="KW-0813">Transport</keyword>
<dbReference type="Proteomes" id="UP000595349">
    <property type="component" value="Chromosome"/>
</dbReference>
<feature type="transmembrane region" description="Helical" evidence="9">
    <location>
        <begin position="127"/>
        <end position="146"/>
    </location>
</feature>
<evidence type="ECO:0000256" key="8">
    <source>
        <dbReference type="ARBA" id="ARBA00038436"/>
    </source>
</evidence>
<feature type="transmembrane region" description="Helical" evidence="9">
    <location>
        <begin position="47"/>
        <end position="64"/>
    </location>
</feature>
<evidence type="ECO:0000256" key="7">
    <source>
        <dbReference type="ARBA" id="ARBA00023136"/>
    </source>
</evidence>
<comment type="subcellular location">
    <subcellularLocation>
        <location evidence="1">Cell inner membrane</location>
        <topology evidence="1">Multi-pass membrane protein</topology>
    </subcellularLocation>
</comment>
<sequence length="174" mass="20126">MRILRWLDKHLEEYIVVFLSALATVVVSYNVFMRFVMNSSSSWAEELARFSFVWLVLIGISYGIKRQRHISVDAVLMLFKARGKIIINIIANFLFLIFAVTMVYFGFEITSTTFDRGQITPGLQIPMGAVYLAAPVGMFLASVRLIQHIWKQITRLKTGDFEDVEEEFEEQMKQ</sequence>
<comment type="similarity">
    <text evidence="8">Belongs to the TRAP transporter small permease family.</text>
</comment>
<keyword evidence="4" id="KW-0997">Cell inner membrane</keyword>
<keyword evidence="5 9" id="KW-0812">Transmembrane</keyword>
<dbReference type="AlphaFoldDB" id="A0A7T7CEA9"/>